<evidence type="ECO:0000256" key="8">
    <source>
        <dbReference type="ARBA" id="ARBA00023209"/>
    </source>
</evidence>
<dbReference type="PANTHER" id="PTHR43616">
    <property type="entry name" value="GLYCEROL DEHYDROGENASE"/>
    <property type="match status" value="1"/>
</dbReference>
<evidence type="ECO:0000313" key="14">
    <source>
        <dbReference type="Proteomes" id="UP000198571"/>
    </source>
</evidence>
<evidence type="ECO:0000256" key="1">
    <source>
        <dbReference type="ARBA" id="ARBA00022490"/>
    </source>
</evidence>
<protein>
    <submittedName>
        <fullName evidence="13">Glycerol-1-phosphate dehydrogenase [NAD(P)+]</fullName>
    </submittedName>
</protein>
<keyword evidence="2" id="KW-0444">Lipid biosynthesis</keyword>
<dbReference type="STRING" id="1601833.SAMN05518684_11225"/>
<accession>A0A1H9VR63</accession>
<evidence type="ECO:0000256" key="11">
    <source>
        <dbReference type="PIRSR" id="PIRSR000112-2"/>
    </source>
</evidence>
<feature type="binding site" evidence="10">
    <location>
        <position position="168"/>
    </location>
    <ligand>
        <name>glycerol</name>
        <dbReference type="ChEBI" id="CHEBI:17754"/>
    </ligand>
</feature>
<evidence type="ECO:0000256" key="9">
    <source>
        <dbReference type="ARBA" id="ARBA00023264"/>
    </source>
</evidence>
<comment type="cofactor">
    <cofactor evidence="10">
        <name>Zn(2+)</name>
        <dbReference type="ChEBI" id="CHEBI:29105"/>
    </cofactor>
    <text evidence="10">Binds 1 zinc ion per subunit.</text>
</comment>
<name>A0A1H9VR63_9BACI</name>
<evidence type="ECO:0000256" key="6">
    <source>
        <dbReference type="ARBA" id="ARBA00023027"/>
    </source>
</evidence>
<evidence type="ECO:0000313" key="13">
    <source>
        <dbReference type="EMBL" id="SES24021.1"/>
    </source>
</evidence>
<reference evidence="14" key="1">
    <citation type="submission" date="2016-10" db="EMBL/GenBank/DDBJ databases">
        <authorList>
            <person name="Varghese N."/>
            <person name="Submissions S."/>
        </authorList>
    </citation>
    <scope>NUCLEOTIDE SEQUENCE [LARGE SCALE GENOMIC DNA]</scope>
    <source>
        <strain evidence="14">S9</strain>
    </source>
</reference>
<dbReference type="InterPro" id="IPR032837">
    <property type="entry name" value="G1PDH"/>
</dbReference>
<feature type="binding site" evidence="10">
    <location>
        <position position="247"/>
    </location>
    <ligand>
        <name>glycerol</name>
        <dbReference type="ChEBI" id="CHEBI:17754"/>
    </ligand>
</feature>
<sequence>MAKQGMSIPIPDILEIDHGALMNLETILLRHDFRKVAILFDEYSSKNYEPSIIGALTDIHADTFTFGLSSDIHNLVTRAFEMERYDAVLAMGGGSIIDFGKYIAFSRRSPFISIPLSPSNDGFASSNCSLEVNGKKTTVPAQVPFGIIADLTIIEKSPEPFILAGTGDLMSNITALYDWGFEEAHGYSQVNAFSAMLSKKAVNSFIRTPMTDLKQPVFLKELVSSLTMGGVSTVISGNSAPISGSEHMISHALDKTSREPQMHGLQVGVCTYLMALVHEHRVERMVKVFSRTGFFDYVKELPFSRKEFKRAIEMAPSIKPKRYTYLHEKKYRDKACDLLETNQLLKEIIKNP</sequence>
<evidence type="ECO:0000256" key="4">
    <source>
        <dbReference type="ARBA" id="ARBA00022857"/>
    </source>
</evidence>
<feature type="binding site" evidence="12">
    <location>
        <begin position="94"/>
        <end position="98"/>
    </location>
    <ligand>
        <name>NAD(+)</name>
        <dbReference type="ChEBI" id="CHEBI:57540"/>
    </ligand>
</feature>
<gene>
    <name evidence="13" type="ORF">SAMN05518684_11225</name>
</gene>
<dbReference type="Pfam" id="PF13685">
    <property type="entry name" value="Fe-ADH_2"/>
    <property type="match status" value="1"/>
</dbReference>
<dbReference type="Gene3D" id="3.40.50.1970">
    <property type="match status" value="1"/>
</dbReference>
<dbReference type="InterPro" id="IPR016205">
    <property type="entry name" value="Glycerol_DH"/>
</dbReference>
<organism evidence="13 14">
    <name type="scientific">Salipaludibacillus aurantiacus</name>
    <dbReference type="NCBI Taxonomy" id="1601833"/>
    <lineage>
        <taxon>Bacteria</taxon>
        <taxon>Bacillati</taxon>
        <taxon>Bacillota</taxon>
        <taxon>Bacilli</taxon>
        <taxon>Bacillales</taxon>
        <taxon>Bacillaceae</taxon>
    </lineage>
</organism>
<evidence type="ECO:0000256" key="12">
    <source>
        <dbReference type="PIRSR" id="PIRSR000112-3"/>
    </source>
</evidence>
<evidence type="ECO:0000256" key="2">
    <source>
        <dbReference type="ARBA" id="ARBA00022516"/>
    </source>
</evidence>
<dbReference type="PANTHER" id="PTHR43616:SF5">
    <property type="entry name" value="GLYCEROL DEHYDROGENASE 1"/>
    <property type="match status" value="1"/>
</dbReference>
<keyword evidence="8" id="KW-0594">Phospholipid biosynthesis</keyword>
<keyword evidence="6 12" id="KW-0520">NAD</keyword>
<dbReference type="OrthoDB" id="9763580at2"/>
<evidence type="ECO:0000256" key="7">
    <source>
        <dbReference type="ARBA" id="ARBA00023098"/>
    </source>
</evidence>
<dbReference type="AlphaFoldDB" id="A0A1H9VR63"/>
<dbReference type="RefSeq" id="WP_093053656.1">
    <property type="nucleotide sequence ID" value="NZ_FOGT01000012.1"/>
</dbReference>
<dbReference type="GO" id="GO:0046872">
    <property type="term" value="F:metal ion binding"/>
    <property type="evidence" value="ECO:0007669"/>
    <property type="project" value="UniProtKB-KW"/>
</dbReference>
<evidence type="ECO:0000256" key="5">
    <source>
        <dbReference type="ARBA" id="ARBA00023002"/>
    </source>
</evidence>
<feature type="binding site" evidence="10">
    <location>
        <position position="263"/>
    </location>
    <ligand>
        <name>glycerol</name>
        <dbReference type="ChEBI" id="CHEBI:17754"/>
    </ligand>
</feature>
<evidence type="ECO:0000256" key="3">
    <source>
        <dbReference type="ARBA" id="ARBA00022723"/>
    </source>
</evidence>
<keyword evidence="1" id="KW-0963">Cytoplasm</keyword>
<keyword evidence="5" id="KW-0560">Oxidoreductase</keyword>
<feature type="binding site" evidence="11">
    <location>
        <position position="121"/>
    </location>
    <ligand>
        <name>glycerol</name>
        <dbReference type="ChEBI" id="CHEBI:17754"/>
    </ligand>
</feature>
<dbReference type="Gene3D" id="1.20.1090.10">
    <property type="entry name" value="Dehydroquinate synthase-like - alpha domain"/>
    <property type="match status" value="1"/>
</dbReference>
<feature type="binding site" evidence="12">
    <location>
        <position position="125"/>
    </location>
    <ligand>
        <name>NAD(+)</name>
        <dbReference type="ChEBI" id="CHEBI:57540"/>
    </ligand>
</feature>
<dbReference type="SUPFAM" id="SSF56796">
    <property type="entry name" value="Dehydroquinate synthase-like"/>
    <property type="match status" value="1"/>
</dbReference>
<proteinExistence type="predicted"/>
<keyword evidence="4" id="KW-0521">NADP</keyword>
<dbReference type="GO" id="GO:0016614">
    <property type="term" value="F:oxidoreductase activity, acting on CH-OH group of donors"/>
    <property type="evidence" value="ECO:0007669"/>
    <property type="project" value="InterPro"/>
</dbReference>
<keyword evidence="3 10" id="KW-0479">Metal-binding</keyword>
<dbReference type="PIRSF" id="PIRSF000112">
    <property type="entry name" value="Glycerol_dehydrogenase"/>
    <property type="match status" value="1"/>
</dbReference>
<dbReference type="GO" id="GO:0008654">
    <property type="term" value="P:phospholipid biosynthetic process"/>
    <property type="evidence" value="ECO:0007669"/>
    <property type="project" value="UniProtKB-KW"/>
</dbReference>
<evidence type="ECO:0000256" key="10">
    <source>
        <dbReference type="PIRSR" id="PIRSR000112-1"/>
    </source>
</evidence>
<dbReference type="Proteomes" id="UP000198571">
    <property type="component" value="Unassembled WGS sequence"/>
</dbReference>
<dbReference type="CDD" id="cd08174">
    <property type="entry name" value="G1PDH-like"/>
    <property type="match status" value="1"/>
</dbReference>
<dbReference type="EMBL" id="FOGT01000012">
    <property type="protein sequence ID" value="SES24021.1"/>
    <property type="molecule type" value="Genomic_DNA"/>
</dbReference>
<keyword evidence="7" id="KW-0443">Lipid metabolism</keyword>
<keyword evidence="14" id="KW-1185">Reference proteome</keyword>
<keyword evidence="10" id="KW-0862">Zinc</keyword>
<keyword evidence="9" id="KW-1208">Phospholipid metabolism</keyword>